<protein>
    <recommendedName>
        <fullName evidence="2">DUF4216 domain-containing protein</fullName>
    </recommendedName>
</protein>
<evidence type="ECO:0000313" key="4">
    <source>
        <dbReference type="Proteomes" id="UP001630127"/>
    </source>
</evidence>
<comment type="caution">
    <text evidence="3">The sequence shown here is derived from an EMBL/GenBank/DDBJ whole genome shotgun (WGS) entry which is preliminary data.</text>
</comment>
<feature type="compositionally biased region" description="Acidic residues" evidence="1">
    <location>
        <begin position="118"/>
        <end position="130"/>
    </location>
</feature>
<dbReference type="Proteomes" id="UP001630127">
    <property type="component" value="Unassembled WGS sequence"/>
</dbReference>
<dbReference type="AlphaFoldDB" id="A0ABD2Z4K0"/>
<feature type="domain" description="DUF4216" evidence="2">
    <location>
        <begin position="4"/>
        <end position="56"/>
    </location>
</feature>
<evidence type="ECO:0000256" key="1">
    <source>
        <dbReference type="SAM" id="MobiDB-lite"/>
    </source>
</evidence>
<feature type="region of interest" description="Disordered" evidence="1">
    <location>
        <begin position="109"/>
        <end position="130"/>
    </location>
</feature>
<reference evidence="3 4" key="1">
    <citation type="submission" date="2024-11" db="EMBL/GenBank/DDBJ databases">
        <title>A near-complete genome assembly of Cinchona calisaya.</title>
        <authorList>
            <person name="Lian D.C."/>
            <person name="Zhao X.W."/>
            <person name="Wei L."/>
        </authorList>
    </citation>
    <scope>NUCLEOTIDE SEQUENCE [LARGE SCALE GENOMIC DNA]</scope>
    <source>
        <tissue evidence="3">Nenye</tissue>
    </source>
</reference>
<evidence type="ECO:0000313" key="3">
    <source>
        <dbReference type="EMBL" id="KAL3513255.1"/>
    </source>
</evidence>
<accession>A0ABD2Z4K0</accession>
<evidence type="ECO:0000259" key="2">
    <source>
        <dbReference type="Pfam" id="PF13952"/>
    </source>
</evidence>
<dbReference type="EMBL" id="JBJUIK010000011">
    <property type="protein sequence ID" value="KAL3513255.1"/>
    <property type="molecule type" value="Genomic_DNA"/>
</dbReference>
<name>A0ABD2Z4K0_9GENT</name>
<organism evidence="3 4">
    <name type="scientific">Cinchona calisaya</name>
    <dbReference type="NCBI Taxonomy" id="153742"/>
    <lineage>
        <taxon>Eukaryota</taxon>
        <taxon>Viridiplantae</taxon>
        <taxon>Streptophyta</taxon>
        <taxon>Embryophyta</taxon>
        <taxon>Tracheophyta</taxon>
        <taxon>Spermatophyta</taxon>
        <taxon>Magnoliopsida</taxon>
        <taxon>eudicotyledons</taxon>
        <taxon>Gunneridae</taxon>
        <taxon>Pentapetalae</taxon>
        <taxon>asterids</taxon>
        <taxon>lamiids</taxon>
        <taxon>Gentianales</taxon>
        <taxon>Rubiaceae</taxon>
        <taxon>Cinchonoideae</taxon>
        <taxon>Cinchoneae</taxon>
        <taxon>Cinchona</taxon>
    </lineage>
</organism>
<proteinExistence type="predicted"/>
<gene>
    <name evidence="3" type="ORF">ACH5RR_025972</name>
</gene>
<dbReference type="Pfam" id="PF13952">
    <property type="entry name" value="DUF4216"/>
    <property type="match status" value="1"/>
</dbReference>
<sequence length="130" mass="15386">MSSWGIRMHNQYEIVEVRKTWRYPKFDQFVLAQHASQVYYVPYPERIRDKLDWLVVIKTRPRKRIDKDHTIENSYQDQHPKITGAIFDNDPIGLLLDINGAFQEIDDDDLGKYTTVGTEEEEQEQEQEGG</sequence>
<dbReference type="InterPro" id="IPR025312">
    <property type="entry name" value="DUF4216"/>
</dbReference>
<keyword evidence="4" id="KW-1185">Reference proteome</keyword>